<dbReference type="Proteomes" id="UP000076878">
    <property type="component" value="Unassembled WGS sequence"/>
</dbReference>
<sequence>MKRQPLAFGCRYGAFVSGVHLLSGEGGLAGVAINFAAPAPASVSPPEVTMLSRHQLRRAFPHRSWC</sequence>
<reference evidence="2 4" key="2">
    <citation type="submission" date="2016-10" db="EMBL/GenBank/DDBJ databases">
        <authorList>
            <person name="Varghese N."/>
            <person name="Submissions S."/>
        </authorList>
    </citation>
    <scope>NUCLEOTIDE SEQUENCE [LARGE SCALE GENOMIC DNA]</scope>
    <source>
        <strain evidence="2 4">DSM 22150</strain>
    </source>
</reference>
<evidence type="ECO:0000313" key="3">
    <source>
        <dbReference type="Proteomes" id="UP000076878"/>
    </source>
</evidence>
<dbReference type="EMBL" id="FNYT01000004">
    <property type="protein sequence ID" value="SEI86687.1"/>
    <property type="molecule type" value="Genomic_DNA"/>
</dbReference>
<name>A0A143YEP2_9LACT</name>
<dbReference type="EMBL" id="FJNB01000004">
    <property type="protein sequence ID" value="CZQ88838.1"/>
    <property type="molecule type" value="Genomic_DNA"/>
</dbReference>
<evidence type="ECO:0000313" key="2">
    <source>
        <dbReference type="EMBL" id="SEI86687.1"/>
    </source>
</evidence>
<protein>
    <submittedName>
        <fullName evidence="1">Uncharacterized protein</fullName>
    </submittedName>
</protein>
<organism evidence="1 3">
    <name type="scientific">Trichococcus ilyis</name>
    <dbReference type="NCBI Taxonomy" id="640938"/>
    <lineage>
        <taxon>Bacteria</taxon>
        <taxon>Bacillati</taxon>
        <taxon>Bacillota</taxon>
        <taxon>Bacilli</taxon>
        <taxon>Lactobacillales</taxon>
        <taxon>Carnobacteriaceae</taxon>
        <taxon>Trichococcus</taxon>
    </lineage>
</organism>
<proteinExistence type="predicted"/>
<reference evidence="1 3" key="1">
    <citation type="submission" date="2016-02" db="EMBL/GenBank/DDBJ databases">
        <authorList>
            <person name="Wen L."/>
            <person name="He K."/>
            <person name="Yang H."/>
        </authorList>
    </citation>
    <scope>NUCLEOTIDE SEQUENCE [LARGE SCALE GENOMIC DNA]</scope>
    <source>
        <strain evidence="1">Trichococcus_R210</strain>
    </source>
</reference>
<evidence type="ECO:0000313" key="1">
    <source>
        <dbReference type="EMBL" id="CZQ88838.1"/>
    </source>
</evidence>
<keyword evidence="4" id="KW-1185">Reference proteome</keyword>
<dbReference type="Proteomes" id="UP000199280">
    <property type="component" value="Unassembled WGS sequence"/>
</dbReference>
<gene>
    <name evidence="2" type="ORF">SAMN05216375_104112</name>
    <name evidence="1" type="ORF">TR210_745</name>
</gene>
<dbReference type="AlphaFoldDB" id="A0A143YEP2"/>
<evidence type="ECO:0000313" key="4">
    <source>
        <dbReference type="Proteomes" id="UP000199280"/>
    </source>
</evidence>
<accession>A0A143YEP2</accession>